<name>A0ABT7GJW8_9GAMM</name>
<dbReference type="RefSeq" id="WP_201621344.1">
    <property type="nucleotide sequence ID" value="NZ_JARTMB010000081.1"/>
</dbReference>
<gene>
    <name evidence="1" type="ORF">P9921_27025</name>
</gene>
<evidence type="ECO:0008006" key="3">
    <source>
        <dbReference type="Google" id="ProtNLM"/>
    </source>
</evidence>
<dbReference type="Proteomes" id="UP001174748">
    <property type="component" value="Unassembled WGS sequence"/>
</dbReference>
<sequence>MDKLREEFEEWAANDRSELDVWQRGNKVGEYKNPVVGKMWKAWQASRASIVVELPSKSFYFGDNDLLKGAVRMVADRQESRFIESLRSIGLSIKGE</sequence>
<comment type="caution">
    <text evidence="1">The sequence shown here is derived from an EMBL/GenBank/DDBJ whole genome shotgun (WGS) entry which is preliminary data.</text>
</comment>
<dbReference type="EMBL" id="JARTOI010000099">
    <property type="protein sequence ID" value="MDK5174082.1"/>
    <property type="molecule type" value="Genomic_DNA"/>
</dbReference>
<reference evidence="1" key="1">
    <citation type="submission" date="2023-01" db="EMBL/GenBank/DDBJ databases">
        <title>Genomic dissection of endemic carbapenem resistance: metallo-beta-lactamase gene dissemination through clonal, plasmid and integron transfer pathways.</title>
        <authorList>
            <person name="Macesic N."/>
        </authorList>
    </citation>
    <scope>NUCLEOTIDE SEQUENCE</scope>
    <source>
        <strain evidence="1">CPO382</strain>
    </source>
</reference>
<proteinExistence type="predicted"/>
<evidence type="ECO:0000313" key="1">
    <source>
        <dbReference type="EMBL" id="MDK5174082.1"/>
    </source>
</evidence>
<organism evidence="1 2">
    <name type="scientific">Serratia nevei</name>
    <dbReference type="NCBI Taxonomy" id="2703794"/>
    <lineage>
        <taxon>Bacteria</taxon>
        <taxon>Pseudomonadati</taxon>
        <taxon>Pseudomonadota</taxon>
        <taxon>Gammaproteobacteria</taxon>
        <taxon>Enterobacterales</taxon>
        <taxon>Yersiniaceae</taxon>
        <taxon>Serratia</taxon>
    </lineage>
</organism>
<dbReference type="InterPro" id="IPR058601">
    <property type="entry name" value="Phage_phiTE_015-like"/>
</dbReference>
<accession>A0ABT7GJW8</accession>
<dbReference type="Pfam" id="PF26207">
    <property type="entry name" value="Phage_phiTE_015"/>
    <property type="match status" value="1"/>
</dbReference>
<evidence type="ECO:0000313" key="2">
    <source>
        <dbReference type="Proteomes" id="UP001174748"/>
    </source>
</evidence>
<keyword evidence="2" id="KW-1185">Reference proteome</keyword>
<protein>
    <recommendedName>
        <fullName evidence="3">Phage protein</fullName>
    </recommendedName>
</protein>